<proteinExistence type="predicted"/>
<dbReference type="Proteomes" id="UP001161247">
    <property type="component" value="Chromosome 1"/>
</dbReference>
<feature type="compositionally biased region" description="Basic and acidic residues" evidence="1">
    <location>
        <begin position="64"/>
        <end position="86"/>
    </location>
</feature>
<protein>
    <submittedName>
        <fullName evidence="2">OLC1v1024642C1</fullName>
    </submittedName>
</protein>
<keyword evidence="3" id="KW-1185">Reference proteome</keyword>
<accession>A0AAV1C5A2</accession>
<dbReference type="EMBL" id="OX459118">
    <property type="protein sequence ID" value="CAI9089982.1"/>
    <property type="molecule type" value="Genomic_DNA"/>
</dbReference>
<gene>
    <name evidence="2" type="ORF">OLC1_LOCUS2235</name>
</gene>
<organism evidence="2 3">
    <name type="scientific">Oldenlandia corymbosa var. corymbosa</name>
    <dbReference type="NCBI Taxonomy" id="529605"/>
    <lineage>
        <taxon>Eukaryota</taxon>
        <taxon>Viridiplantae</taxon>
        <taxon>Streptophyta</taxon>
        <taxon>Embryophyta</taxon>
        <taxon>Tracheophyta</taxon>
        <taxon>Spermatophyta</taxon>
        <taxon>Magnoliopsida</taxon>
        <taxon>eudicotyledons</taxon>
        <taxon>Gunneridae</taxon>
        <taxon>Pentapetalae</taxon>
        <taxon>asterids</taxon>
        <taxon>lamiids</taxon>
        <taxon>Gentianales</taxon>
        <taxon>Rubiaceae</taxon>
        <taxon>Rubioideae</taxon>
        <taxon>Spermacoceae</taxon>
        <taxon>Hedyotis-Oldenlandia complex</taxon>
        <taxon>Oldenlandia</taxon>
    </lineage>
</organism>
<name>A0AAV1C5A2_OLDCO</name>
<evidence type="ECO:0000256" key="1">
    <source>
        <dbReference type="SAM" id="MobiDB-lite"/>
    </source>
</evidence>
<evidence type="ECO:0000313" key="3">
    <source>
        <dbReference type="Proteomes" id="UP001161247"/>
    </source>
</evidence>
<reference evidence="2" key="1">
    <citation type="submission" date="2023-03" db="EMBL/GenBank/DDBJ databases">
        <authorList>
            <person name="Julca I."/>
        </authorList>
    </citation>
    <scope>NUCLEOTIDE SEQUENCE</scope>
</reference>
<dbReference type="AlphaFoldDB" id="A0AAV1C5A2"/>
<evidence type="ECO:0000313" key="2">
    <source>
        <dbReference type="EMBL" id="CAI9089982.1"/>
    </source>
</evidence>
<feature type="region of interest" description="Disordered" evidence="1">
    <location>
        <begin position="64"/>
        <end position="88"/>
    </location>
</feature>
<sequence length="214" mass="24420">MKMKIASGKKMIQEKTSNMDDQGKQLVVYIPLVNLSARFDILAELQEDQILDNENAAEKDALIKENRGEGDTESETEKIPVDDPKEQNQGNLAISEFSHDDSPILPPSNLEELRNKLHFNEAFSSVSGKIWVLCIAEWSVRLLGGSEQVIHLEVENQKIPRKVLVSGVYAKSTRQKRQYLWTELQDFSDQNIGQPWMLGEDYNVIRNLDEYRGS</sequence>